<dbReference type="AlphaFoldDB" id="A0AAW4PTV0"/>
<gene>
    <name evidence="2" type="ORF">EGH21_13130</name>
</gene>
<feature type="transmembrane region" description="Helical" evidence="1">
    <location>
        <begin position="36"/>
        <end position="55"/>
    </location>
</feature>
<evidence type="ECO:0000313" key="3">
    <source>
        <dbReference type="Proteomes" id="UP001430377"/>
    </source>
</evidence>
<dbReference type="RefSeq" id="WP_220618935.1">
    <property type="nucleotide sequence ID" value="NZ_RKLR01000004.1"/>
</dbReference>
<keyword evidence="1" id="KW-1133">Transmembrane helix</keyword>
<keyword evidence="3" id="KW-1185">Reference proteome</keyword>
<proteinExistence type="predicted"/>
<accession>A0AAW4PTV0</accession>
<comment type="caution">
    <text evidence="2">The sequence shown here is derived from an EMBL/GenBank/DDBJ whole genome shotgun (WGS) entry which is preliminary data.</text>
</comment>
<evidence type="ECO:0000256" key="1">
    <source>
        <dbReference type="SAM" id="Phobius"/>
    </source>
</evidence>
<organism evidence="2 3">
    <name type="scientific">Haloarcula rubra</name>
    <dbReference type="NCBI Taxonomy" id="2487747"/>
    <lineage>
        <taxon>Archaea</taxon>
        <taxon>Methanobacteriati</taxon>
        <taxon>Methanobacteriota</taxon>
        <taxon>Stenosarchaea group</taxon>
        <taxon>Halobacteria</taxon>
        <taxon>Halobacteriales</taxon>
        <taxon>Haloarculaceae</taxon>
        <taxon>Haloarcula</taxon>
    </lineage>
</organism>
<keyword evidence="1" id="KW-0472">Membrane</keyword>
<evidence type="ECO:0000313" key="2">
    <source>
        <dbReference type="EMBL" id="MBX0323975.1"/>
    </source>
</evidence>
<dbReference type="EMBL" id="RKLR01000004">
    <property type="protein sequence ID" value="MBX0323975.1"/>
    <property type="molecule type" value="Genomic_DNA"/>
</dbReference>
<keyword evidence="1" id="KW-0812">Transmembrane</keyword>
<reference evidence="2 3" key="1">
    <citation type="submission" date="2021-06" db="EMBL/GenBank/DDBJ databases">
        <title>Halomicroarcula sp. a new haloarchaeum isolated from saline soil.</title>
        <authorList>
            <person name="Duran-Viseras A."/>
            <person name="Sanchez-Porro C."/>
            <person name="Ventosa A."/>
        </authorList>
    </citation>
    <scope>NUCLEOTIDE SEQUENCE [LARGE SCALE GENOMIC DNA]</scope>
    <source>
        <strain evidence="2 3">F13</strain>
    </source>
</reference>
<evidence type="ECO:0008006" key="4">
    <source>
        <dbReference type="Google" id="ProtNLM"/>
    </source>
</evidence>
<protein>
    <recommendedName>
        <fullName evidence="4">Big-1 domain-containing protein</fullName>
    </recommendedName>
</protein>
<dbReference type="Proteomes" id="UP001430377">
    <property type="component" value="Unassembled WGS sequence"/>
</dbReference>
<name>A0AAW4PTV0_9EURY</name>
<sequence length="554" mass="59387">MTQLPTSDGRNRLSRAHRLVRAVRAVRGDDRAVSEVVGAILLFGLLMSLLVLIQVNAVPAQNQQVEFEHNQRVQQDMLALDGALLQTGTENVPASASVELAARYPSRFFLVNPGVGSGTIETTAPGTVTVSNAHAPSAPTYWDGDDRTFETRLVRYRPNYREYRNAPATVYEHNTLVNTFASGATVPVDSGSFVDGDQVTLLLVDGQLSTASTGAVAVETTPLSAPARSLTITNETDDGITISVPTTLSETQWESLLADETGANGNVTDVVVAPRTPHDVLTVTLRPGSYRLRMGMVGVSGNTDDSVLGPHYVTADDEPFAGTLREGESKQVTVRISDRFNNPTTGDVTFSSPDGSFVRPDGSVVASLTKSSDESGRVAAVFRPTPGFTGTTVVTAERDFDGDSTVQSRERVDLSIPVGQTGATGDSNEDSVSGINPWSDESVRLESVALDGGANTVTLGLYNNGSVDREIRRVRLLFYSANSGDPAEWGKLNGSDDDQFFRLSDWEQVDQSIVIESKTPEAVTITFDDAGNKDFFGIAVQYNGMSSNYFVQVP</sequence>